<evidence type="ECO:0000256" key="6">
    <source>
        <dbReference type="ARBA" id="ARBA00022833"/>
    </source>
</evidence>
<keyword evidence="9" id="KW-1185">Reference proteome</keyword>
<evidence type="ECO:0000256" key="2">
    <source>
        <dbReference type="ARBA" id="ARBA00006676"/>
    </source>
</evidence>
<accession>A0A4R8A5W8</accession>
<dbReference type="InterPro" id="IPR032466">
    <property type="entry name" value="Metal_Hydrolase"/>
</dbReference>
<dbReference type="GO" id="GO:0046872">
    <property type="term" value="F:metal ion binding"/>
    <property type="evidence" value="ECO:0007669"/>
    <property type="project" value="UniProtKB-KW"/>
</dbReference>
<dbReference type="PANTHER" id="PTHR11409">
    <property type="entry name" value="ADENOSINE DEAMINASE"/>
    <property type="match status" value="1"/>
</dbReference>
<evidence type="ECO:0000256" key="1">
    <source>
        <dbReference type="ARBA" id="ARBA00001947"/>
    </source>
</evidence>
<evidence type="ECO:0000259" key="7">
    <source>
        <dbReference type="Pfam" id="PF00962"/>
    </source>
</evidence>
<evidence type="ECO:0000256" key="4">
    <source>
        <dbReference type="ARBA" id="ARBA00022723"/>
    </source>
</evidence>
<gene>
    <name evidence="8" type="ORF">EDD63_10223</name>
</gene>
<sequence length="339" mass="38369">MDFNTIMKAELHCHLDGSVSVELLEQLAKEQDPSFALSKEEVENLVSVDDQCPDLKTYLEKFDFILKHLQSQDALKRATVDVLSQGAKENVCYMELRFAPTFHLEKGLTIKKAIQAVLQGMKQAKQQLGIESSLIVCLMRHESKETHDKVIQAVKEIRRRHNVAMDLAGDEHAYPTIGFSEQIEKMYALKIPFTLHAGETGNEVNVMDSIVLGAKRIGHGLAMSSYDEIKRFARSQKVMVEMCPTSNLQTKAIASLKEYPIKEFMNDEILVSINTDNRTVSHTNLTREFEKLNEAFPVDVNMAMKITIDTIEAGFMDENTRARLLEKVQLAYQSLEQSA</sequence>
<dbReference type="AlphaFoldDB" id="A0A4R8A5W8"/>
<dbReference type="NCBIfam" id="TIGR01430">
    <property type="entry name" value="aden_deam"/>
    <property type="match status" value="1"/>
</dbReference>
<dbReference type="Pfam" id="PF00962">
    <property type="entry name" value="A_deaminase"/>
    <property type="match status" value="1"/>
</dbReference>
<dbReference type="RefSeq" id="WP_166667495.1">
    <property type="nucleotide sequence ID" value="NZ_SODD01000002.1"/>
</dbReference>
<evidence type="ECO:0000313" key="8">
    <source>
        <dbReference type="EMBL" id="TDW26002.1"/>
    </source>
</evidence>
<organism evidence="8 9">
    <name type="scientific">Breznakia blatticola</name>
    <dbReference type="NCBI Taxonomy" id="1754012"/>
    <lineage>
        <taxon>Bacteria</taxon>
        <taxon>Bacillati</taxon>
        <taxon>Bacillota</taxon>
        <taxon>Erysipelotrichia</taxon>
        <taxon>Erysipelotrichales</taxon>
        <taxon>Erysipelotrichaceae</taxon>
        <taxon>Breznakia</taxon>
    </lineage>
</organism>
<dbReference type="PANTHER" id="PTHR11409:SF43">
    <property type="entry name" value="ADENOSINE DEAMINASE"/>
    <property type="match status" value="1"/>
</dbReference>
<dbReference type="InterPro" id="IPR001365">
    <property type="entry name" value="A_deaminase_dom"/>
</dbReference>
<dbReference type="EC" id="3.5.4.4" evidence="3"/>
<dbReference type="Proteomes" id="UP000294743">
    <property type="component" value="Unassembled WGS sequence"/>
</dbReference>
<feature type="domain" description="Adenosine deaminase" evidence="7">
    <location>
        <begin position="8"/>
        <end position="329"/>
    </location>
</feature>
<dbReference type="Gene3D" id="3.20.20.140">
    <property type="entry name" value="Metal-dependent hydrolases"/>
    <property type="match status" value="1"/>
</dbReference>
<keyword evidence="5" id="KW-0378">Hydrolase</keyword>
<evidence type="ECO:0000256" key="3">
    <source>
        <dbReference type="ARBA" id="ARBA00012784"/>
    </source>
</evidence>
<keyword evidence="4" id="KW-0479">Metal-binding</keyword>
<comment type="similarity">
    <text evidence="2">Belongs to the metallo-dependent hydrolases superfamily. Adenosine and AMP deaminases family.</text>
</comment>
<dbReference type="GO" id="GO:0004000">
    <property type="term" value="F:adenosine deaminase activity"/>
    <property type="evidence" value="ECO:0007669"/>
    <property type="project" value="TreeGrafter"/>
</dbReference>
<evidence type="ECO:0000256" key="5">
    <source>
        <dbReference type="ARBA" id="ARBA00022801"/>
    </source>
</evidence>
<comment type="caution">
    <text evidence="8">The sequence shown here is derived from an EMBL/GenBank/DDBJ whole genome shotgun (WGS) entry which is preliminary data.</text>
</comment>
<evidence type="ECO:0000313" key="9">
    <source>
        <dbReference type="Proteomes" id="UP000294743"/>
    </source>
</evidence>
<protein>
    <recommendedName>
        <fullName evidence="3">adenosine deaminase</fullName>
        <ecNumber evidence="3">3.5.4.4</ecNumber>
    </recommendedName>
</protein>
<proteinExistence type="inferred from homology"/>
<dbReference type="GO" id="GO:0043103">
    <property type="term" value="P:hypoxanthine salvage"/>
    <property type="evidence" value="ECO:0007669"/>
    <property type="project" value="TreeGrafter"/>
</dbReference>
<dbReference type="GO" id="GO:0005829">
    <property type="term" value="C:cytosol"/>
    <property type="evidence" value="ECO:0007669"/>
    <property type="project" value="TreeGrafter"/>
</dbReference>
<comment type="cofactor">
    <cofactor evidence="1">
        <name>Zn(2+)</name>
        <dbReference type="ChEBI" id="CHEBI:29105"/>
    </cofactor>
</comment>
<reference evidence="8 9" key="1">
    <citation type="submission" date="2019-03" db="EMBL/GenBank/DDBJ databases">
        <title>Genomic Encyclopedia of Type Strains, Phase IV (KMG-IV): sequencing the most valuable type-strain genomes for metagenomic binning, comparative biology and taxonomic classification.</title>
        <authorList>
            <person name="Goeker M."/>
        </authorList>
    </citation>
    <scope>NUCLEOTIDE SEQUENCE [LARGE SCALE GENOMIC DNA]</scope>
    <source>
        <strain evidence="8 9">DSM 28867</strain>
    </source>
</reference>
<name>A0A4R8A5W8_9FIRM</name>
<keyword evidence="6" id="KW-0862">Zinc</keyword>
<dbReference type="GO" id="GO:0006154">
    <property type="term" value="P:adenosine catabolic process"/>
    <property type="evidence" value="ECO:0007669"/>
    <property type="project" value="TreeGrafter"/>
</dbReference>
<dbReference type="SUPFAM" id="SSF51556">
    <property type="entry name" value="Metallo-dependent hydrolases"/>
    <property type="match status" value="1"/>
</dbReference>
<dbReference type="InterPro" id="IPR006330">
    <property type="entry name" value="Ado/ade_deaminase"/>
</dbReference>
<dbReference type="GO" id="GO:0046103">
    <property type="term" value="P:inosine biosynthetic process"/>
    <property type="evidence" value="ECO:0007669"/>
    <property type="project" value="TreeGrafter"/>
</dbReference>
<dbReference type="EMBL" id="SODD01000002">
    <property type="protein sequence ID" value="TDW26002.1"/>
    <property type="molecule type" value="Genomic_DNA"/>
</dbReference>